<reference evidence="7" key="1">
    <citation type="submission" date="2021-12" db="EMBL/GenBank/DDBJ databases">
        <authorList>
            <person name="Zaccaron A."/>
            <person name="Stergiopoulos I."/>
        </authorList>
    </citation>
    <scope>NUCLEOTIDE SEQUENCE</scope>
    <source>
        <strain evidence="7">Race5_Kim</strain>
    </source>
</reference>
<dbReference type="RefSeq" id="XP_047758653.1">
    <property type="nucleotide sequence ID" value="XM_047902514.1"/>
</dbReference>
<evidence type="ECO:0008006" key="9">
    <source>
        <dbReference type="Google" id="ProtNLM"/>
    </source>
</evidence>
<keyword evidence="3 6" id="KW-1133">Transmembrane helix</keyword>
<feature type="region of interest" description="Disordered" evidence="5">
    <location>
        <begin position="1"/>
        <end position="22"/>
    </location>
</feature>
<evidence type="ECO:0000256" key="3">
    <source>
        <dbReference type="ARBA" id="ARBA00022989"/>
    </source>
</evidence>
<dbReference type="GO" id="GO:0022857">
    <property type="term" value="F:transmembrane transporter activity"/>
    <property type="evidence" value="ECO:0007669"/>
    <property type="project" value="InterPro"/>
</dbReference>
<feature type="transmembrane region" description="Helical" evidence="6">
    <location>
        <begin position="124"/>
        <end position="150"/>
    </location>
</feature>
<keyword evidence="2 6" id="KW-0812">Transmembrane</keyword>
<feature type="transmembrane region" description="Helical" evidence="6">
    <location>
        <begin position="162"/>
        <end position="187"/>
    </location>
</feature>
<reference evidence="7" key="2">
    <citation type="journal article" date="2022" name="Microb. Genom.">
        <title>A chromosome-scale genome assembly of the tomato pathogen Cladosporium fulvum reveals a compartmentalized genome architecture and the presence of a dispensable chromosome.</title>
        <authorList>
            <person name="Zaccaron A.Z."/>
            <person name="Chen L.H."/>
            <person name="Samaras A."/>
            <person name="Stergiopoulos I."/>
        </authorList>
    </citation>
    <scope>NUCLEOTIDE SEQUENCE</scope>
    <source>
        <strain evidence="7">Race5_Kim</strain>
    </source>
</reference>
<sequence length="566" mass="60635">MPGSKDDEKSAPTTRSAMPSVGGEGIDEMAAIEPVQTNNVRPACFKNTAQEVLFVLTATMAIGMTSFLAGSVTVISSFVVRDLMMTTAQITWISSASSLSSGAFLLFFGRVADMFGRKSMFVGSLFLFSVFCLAAGASAVLPAVGLLGVIYEKPSSRKNAAFACFSAGNPLGFVFGTIFGGIATSLFGWRASFWLLAIVFLVFTVIAIVTVPKDFTAKELLTWETIKRFDFLGTALTIDAYAVAMLLFAVNTVYDSYWTFYFPALTIMVVGADLEFNVANVYVMSSMPPSQQSTAGGIFQRVTRLCSTIGLGVATAVFGSLEHEPSLSSYWDRPTQPYSATFWTCFAAAAVSIGLVPLMTIGTQGGKQQKRQSGGELAGVSERIDEKDAGSMKGEAMVAQALPVQGLAIRVCTDGFKLKDFSISHKVDVANTTLSRRILDLYVHSDQRSAAFTILDLDPTSSQHLMRLASSQKHHQPAKPTGQATLPSSPTMRFSDLFQYHRYANYGPARPRVPPPVHAPRAPVPLISGPLEPIAPPPQCAFARLATTSSPPGYNATAAVPRADTT</sequence>
<keyword evidence="4 6" id="KW-0472">Membrane</keyword>
<dbReference type="KEGG" id="ffu:CLAFUR5_03366"/>
<dbReference type="Gene3D" id="1.20.1250.20">
    <property type="entry name" value="MFS general substrate transporter like domains"/>
    <property type="match status" value="1"/>
</dbReference>
<feature type="region of interest" description="Disordered" evidence="5">
    <location>
        <begin position="471"/>
        <end position="490"/>
    </location>
</feature>
<dbReference type="OrthoDB" id="2985014at2759"/>
<feature type="transmembrane region" description="Helical" evidence="6">
    <location>
        <begin position="341"/>
        <end position="361"/>
    </location>
</feature>
<feature type="transmembrane region" description="Helical" evidence="6">
    <location>
        <begin position="231"/>
        <end position="254"/>
    </location>
</feature>
<dbReference type="PANTHER" id="PTHR42718:SF23">
    <property type="entry name" value="MAJOR FACILITATOR SUPERFAMILY (MFS) PROFILE DOMAIN-CONTAINING PROTEIN"/>
    <property type="match status" value="1"/>
</dbReference>
<organism evidence="7 8">
    <name type="scientific">Passalora fulva</name>
    <name type="common">Tomato leaf mold</name>
    <name type="synonym">Cladosporium fulvum</name>
    <dbReference type="NCBI Taxonomy" id="5499"/>
    <lineage>
        <taxon>Eukaryota</taxon>
        <taxon>Fungi</taxon>
        <taxon>Dikarya</taxon>
        <taxon>Ascomycota</taxon>
        <taxon>Pezizomycotina</taxon>
        <taxon>Dothideomycetes</taxon>
        <taxon>Dothideomycetidae</taxon>
        <taxon>Mycosphaerellales</taxon>
        <taxon>Mycosphaerellaceae</taxon>
        <taxon>Fulvia</taxon>
    </lineage>
</organism>
<feature type="transmembrane region" description="Helical" evidence="6">
    <location>
        <begin position="193"/>
        <end position="211"/>
    </location>
</feature>
<evidence type="ECO:0000256" key="1">
    <source>
        <dbReference type="ARBA" id="ARBA00004141"/>
    </source>
</evidence>
<dbReference type="PANTHER" id="PTHR42718">
    <property type="entry name" value="MAJOR FACILITATOR SUPERFAMILY MULTIDRUG TRANSPORTER MFSC"/>
    <property type="match status" value="1"/>
</dbReference>
<feature type="transmembrane region" description="Helical" evidence="6">
    <location>
        <begin position="260"/>
        <end position="282"/>
    </location>
</feature>
<proteinExistence type="predicted"/>
<feature type="transmembrane region" description="Helical" evidence="6">
    <location>
        <begin position="92"/>
        <end position="112"/>
    </location>
</feature>
<dbReference type="GeneID" id="71983244"/>
<name>A0A9Q8LBB9_PASFU</name>
<dbReference type="SUPFAM" id="SSF103473">
    <property type="entry name" value="MFS general substrate transporter"/>
    <property type="match status" value="1"/>
</dbReference>
<accession>A0A9Q8LBB9</accession>
<protein>
    <recommendedName>
        <fullName evidence="9">Major facilitator superfamily (MFS) profile domain-containing protein</fullName>
    </recommendedName>
</protein>
<dbReference type="AlphaFoldDB" id="A0A9Q8LBB9"/>
<dbReference type="InterPro" id="IPR011701">
    <property type="entry name" value="MFS"/>
</dbReference>
<evidence type="ECO:0000256" key="6">
    <source>
        <dbReference type="SAM" id="Phobius"/>
    </source>
</evidence>
<feature type="region of interest" description="Disordered" evidence="5">
    <location>
        <begin position="365"/>
        <end position="384"/>
    </location>
</feature>
<dbReference type="Proteomes" id="UP000756132">
    <property type="component" value="Chromosome 2"/>
</dbReference>
<gene>
    <name evidence="7" type="ORF">CLAFUR5_03366</name>
</gene>
<dbReference type="InterPro" id="IPR036259">
    <property type="entry name" value="MFS_trans_sf"/>
</dbReference>
<evidence type="ECO:0000256" key="4">
    <source>
        <dbReference type="ARBA" id="ARBA00023136"/>
    </source>
</evidence>
<feature type="compositionally biased region" description="Basic and acidic residues" evidence="5">
    <location>
        <begin position="1"/>
        <end position="10"/>
    </location>
</feature>
<comment type="subcellular location">
    <subcellularLocation>
        <location evidence="1">Membrane</location>
        <topology evidence="1">Multi-pass membrane protein</topology>
    </subcellularLocation>
</comment>
<evidence type="ECO:0000256" key="2">
    <source>
        <dbReference type="ARBA" id="ARBA00022692"/>
    </source>
</evidence>
<evidence type="ECO:0000313" key="8">
    <source>
        <dbReference type="Proteomes" id="UP000756132"/>
    </source>
</evidence>
<feature type="region of interest" description="Disordered" evidence="5">
    <location>
        <begin position="547"/>
        <end position="566"/>
    </location>
</feature>
<feature type="transmembrane region" description="Helical" evidence="6">
    <location>
        <begin position="52"/>
        <end position="80"/>
    </location>
</feature>
<dbReference type="GO" id="GO:0016020">
    <property type="term" value="C:membrane"/>
    <property type="evidence" value="ECO:0007669"/>
    <property type="project" value="UniProtKB-SubCell"/>
</dbReference>
<keyword evidence="8" id="KW-1185">Reference proteome</keyword>
<dbReference type="EMBL" id="CP090164">
    <property type="protein sequence ID" value="UJO14287.1"/>
    <property type="molecule type" value="Genomic_DNA"/>
</dbReference>
<evidence type="ECO:0000256" key="5">
    <source>
        <dbReference type="SAM" id="MobiDB-lite"/>
    </source>
</evidence>
<evidence type="ECO:0000313" key="7">
    <source>
        <dbReference type="EMBL" id="UJO14287.1"/>
    </source>
</evidence>
<dbReference type="Pfam" id="PF07690">
    <property type="entry name" value="MFS_1"/>
    <property type="match status" value="1"/>
</dbReference>